<reference evidence="3 4" key="1">
    <citation type="journal article" date="2020" name="IScience">
        <title>Genome Sequencing of the Endangered Kingdonia uniflora (Circaeasteraceae, Ranunculales) Reveals Potential Mechanisms of Evolutionary Specialization.</title>
        <authorList>
            <person name="Sun Y."/>
            <person name="Deng T."/>
            <person name="Zhang A."/>
            <person name="Moore M.J."/>
            <person name="Landis J.B."/>
            <person name="Lin N."/>
            <person name="Zhang H."/>
            <person name="Zhang X."/>
            <person name="Huang J."/>
            <person name="Zhang X."/>
            <person name="Sun H."/>
            <person name="Wang H."/>
        </authorList>
    </citation>
    <scope>NUCLEOTIDE SEQUENCE [LARGE SCALE GENOMIC DNA]</scope>
    <source>
        <strain evidence="3">TB1705</strain>
        <tissue evidence="3">Leaf</tissue>
    </source>
</reference>
<accession>A0A7J7LBH6</accession>
<evidence type="ECO:0000313" key="3">
    <source>
        <dbReference type="EMBL" id="KAF6139928.1"/>
    </source>
</evidence>
<dbReference type="Gene3D" id="3.30.420.40">
    <property type="match status" value="1"/>
</dbReference>
<dbReference type="AlphaFoldDB" id="A0A7J7LBH6"/>
<keyword evidence="1" id="KW-0547">Nucleotide-binding</keyword>
<sequence length="146" mass="16456">MGLLRVASQDAVIKLSLQDMVMIEVELENGLRICKVLGQLEFEEVNKKMFEKCESLVEQCVFAVRVDVEFVNDVILVVWSVTLEGAVASIVSDPLGSLDLLTIQATQQSLSIEADGHTFVPIIPRNMTMPARKEMWFTTTRDNQRR</sequence>
<dbReference type="InterPro" id="IPR013126">
    <property type="entry name" value="Hsp_70_fam"/>
</dbReference>
<dbReference type="GO" id="GO:0140662">
    <property type="term" value="F:ATP-dependent protein folding chaperone"/>
    <property type="evidence" value="ECO:0007669"/>
    <property type="project" value="InterPro"/>
</dbReference>
<dbReference type="EMBL" id="JACGCM010002432">
    <property type="protein sequence ID" value="KAF6139928.1"/>
    <property type="molecule type" value="Genomic_DNA"/>
</dbReference>
<proteinExistence type="predicted"/>
<dbReference type="Proteomes" id="UP000541444">
    <property type="component" value="Unassembled WGS sequence"/>
</dbReference>
<evidence type="ECO:0000256" key="1">
    <source>
        <dbReference type="ARBA" id="ARBA00022741"/>
    </source>
</evidence>
<organism evidence="3 4">
    <name type="scientific">Kingdonia uniflora</name>
    <dbReference type="NCBI Taxonomy" id="39325"/>
    <lineage>
        <taxon>Eukaryota</taxon>
        <taxon>Viridiplantae</taxon>
        <taxon>Streptophyta</taxon>
        <taxon>Embryophyta</taxon>
        <taxon>Tracheophyta</taxon>
        <taxon>Spermatophyta</taxon>
        <taxon>Magnoliopsida</taxon>
        <taxon>Ranunculales</taxon>
        <taxon>Circaeasteraceae</taxon>
        <taxon>Kingdonia</taxon>
    </lineage>
</organism>
<evidence type="ECO:0000313" key="4">
    <source>
        <dbReference type="Proteomes" id="UP000541444"/>
    </source>
</evidence>
<dbReference type="Gene3D" id="2.60.34.10">
    <property type="entry name" value="Substrate Binding Domain Of DNAk, Chain A, domain 1"/>
    <property type="match status" value="1"/>
</dbReference>
<dbReference type="InterPro" id="IPR029047">
    <property type="entry name" value="HSP70_peptide-bd_sf"/>
</dbReference>
<dbReference type="InterPro" id="IPR043129">
    <property type="entry name" value="ATPase_NBD"/>
</dbReference>
<dbReference type="SUPFAM" id="SSF100920">
    <property type="entry name" value="Heat shock protein 70kD (HSP70), peptide-binding domain"/>
    <property type="match status" value="1"/>
</dbReference>
<protein>
    <submittedName>
        <fullName evidence="3">Uncharacterized protein</fullName>
    </submittedName>
</protein>
<evidence type="ECO:0000256" key="2">
    <source>
        <dbReference type="ARBA" id="ARBA00022840"/>
    </source>
</evidence>
<dbReference type="PANTHER" id="PTHR19375">
    <property type="entry name" value="HEAT SHOCK PROTEIN 70KDA"/>
    <property type="match status" value="1"/>
</dbReference>
<name>A0A7J7LBH6_9MAGN</name>
<dbReference type="GO" id="GO:0005524">
    <property type="term" value="F:ATP binding"/>
    <property type="evidence" value="ECO:0007669"/>
    <property type="project" value="UniProtKB-KW"/>
</dbReference>
<dbReference type="SUPFAM" id="SSF53067">
    <property type="entry name" value="Actin-like ATPase domain"/>
    <property type="match status" value="1"/>
</dbReference>
<keyword evidence="2" id="KW-0067">ATP-binding</keyword>
<keyword evidence="4" id="KW-1185">Reference proteome</keyword>
<comment type="caution">
    <text evidence="3">The sequence shown here is derived from an EMBL/GenBank/DDBJ whole genome shotgun (WGS) entry which is preliminary data.</text>
</comment>
<gene>
    <name evidence="3" type="ORF">GIB67_028796</name>
</gene>
<dbReference type="Gene3D" id="3.90.640.10">
    <property type="entry name" value="Actin, Chain A, domain 4"/>
    <property type="match status" value="1"/>
</dbReference>